<dbReference type="EMBL" id="UYJE01000045">
    <property type="protein sequence ID" value="VDH89480.1"/>
    <property type="molecule type" value="Genomic_DNA"/>
</dbReference>
<evidence type="ECO:0000313" key="4">
    <source>
        <dbReference type="Proteomes" id="UP000596742"/>
    </source>
</evidence>
<organism evidence="3 4">
    <name type="scientific">Mytilus galloprovincialis</name>
    <name type="common">Mediterranean mussel</name>
    <dbReference type="NCBI Taxonomy" id="29158"/>
    <lineage>
        <taxon>Eukaryota</taxon>
        <taxon>Metazoa</taxon>
        <taxon>Spiralia</taxon>
        <taxon>Lophotrochozoa</taxon>
        <taxon>Mollusca</taxon>
        <taxon>Bivalvia</taxon>
        <taxon>Autobranchia</taxon>
        <taxon>Pteriomorphia</taxon>
        <taxon>Mytilida</taxon>
        <taxon>Mytiloidea</taxon>
        <taxon>Mytilidae</taxon>
        <taxon>Mytilinae</taxon>
        <taxon>Mytilus</taxon>
    </lineage>
</organism>
<gene>
    <name evidence="3" type="ORF">MGAL_10B010071</name>
</gene>
<keyword evidence="4" id="KW-1185">Reference proteome</keyword>
<sequence>METPRRTLRTSTQAPTHYQPATSNLNDIRTETTHEDWFRWRIGQCSPTEQLLWSYPGEEQFTSCWRKFWLIWISRLTLNAAVVKSCYTFDQSWIHYKKSYQNDNSWCENECKEADANYQYSGTFSSGCYCRKTKPLASHKEDDDQCTFHCPGNKDDICGGANTYSLITVSEIDRTTETVTEKNTQGTSATSVSTRVTVITEFINMITSDKSSIIATKNTHYTTQALSSTTSKNANNDISSVMTETSTQATTDRKTETATESKASSATFVSTRDSAITDFMNMITNDTSSALATEIAPYITQDLSSTTSENAKIDITLDTTEASTQATTGLSTETESVKNTEATTVSMSIRESTATDVMRMITRDTSPLTVTQSTHGIIQEVFSTTTENIDTAISTVMTETSSQTATAEQLKIIDVDVIMPACTCTKWNNLDEGNIFHCNYQATASANITIACQPNTRWRFVRIKRKDVESFTIREVDINGNPVNNTNESGLSSTAHACGHSGYGYAGPIIGTYVASSNIDCTIICFTITSCAAAEFDTKRNVCTLNGKCTNESQ</sequence>
<evidence type="ECO:0000256" key="1">
    <source>
        <dbReference type="SAM" id="MobiDB-lite"/>
    </source>
</evidence>
<evidence type="ECO:0000259" key="2">
    <source>
        <dbReference type="PROSITE" id="PS51212"/>
    </source>
</evidence>
<proteinExistence type="predicted"/>
<reference evidence="3" key="1">
    <citation type="submission" date="2018-11" db="EMBL/GenBank/DDBJ databases">
        <authorList>
            <person name="Alioto T."/>
            <person name="Alioto T."/>
        </authorList>
    </citation>
    <scope>NUCLEOTIDE SEQUENCE</scope>
</reference>
<dbReference type="Proteomes" id="UP000596742">
    <property type="component" value="Unassembled WGS sequence"/>
</dbReference>
<feature type="compositionally biased region" description="Polar residues" evidence="1">
    <location>
        <begin position="9"/>
        <end position="25"/>
    </location>
</feature>
<dbReference type="SMART" id="SM00321">
    <property type="entry name" value="WSC"/>
    <property type="match status" value="1"/>
</dbReference>
<comment type="caution">
    <text evidence="3">The sequence shown here is derived from an EMBL/GenBank/DDBJ whole genome shotgun (WGS) entry which is preliminary data.</text>
</comment>
<dbReference type="PROSITE" id="PS51212">
    <property type="entry name" value="WSC"/>
    <property type="match status" value="1"/>
</dbReference>
<dbReference type="Pfam" id="PF01822">
    <property type="entry name" value="WSC"/>
    <property type="match status" value="1"/>
</dbReference>
<dbReference type="AlphaFoldDB" id="A0A8B6BG37"/>
<feature type="domain" description="WSC" evidence="2">
    <location>
        <begin position="80"/>
        <end position="170"/>
    </location>
</feature>
<name>A0A8B6BG37_MYTGA</name>
<accession>A0A8B6BG37</accession>
<dbReference type="InterPro" id="IPR002889">
    <property type="entry name" value="WSC_carb-bd"/>
</dbReference>
<protein>
    <recommendedName>
        <fullName evidence="2">WSC domain-containing protein</fullName>
    </recommendedName>
</protein>
<evidence type="ECO:0000313" key="3">
    <source>
        <dbReference type="EMBL" id="VDH89480.1"/>
    </source>
</evidence>
<feature type="region of interest" description="Disordered" evidence="1">
    <location>
        <begin position="1"/>
        <end position="25"/>
    </location>
</feature>